<protein>
    <recommendedName>
        <fullName evidence="10">Protein-methionine-sulfoxide reductase heme-binding subunit MsrQ</fullName>
    </recommendedName>
    <alternativeName>
        <fullName evidence="10">Flavocytochrome MsrQ</fullName>
    </alternativeName>
</protein>
<evidence type="ECO:0000256" key="7">
    <source>
        <dbReference type="ARBA" id="ARBA00022989"/>
    </source>
</evidence>
<feature type="transmembrane region" description="Helical" evidence="10">
    <location>
        <begin position="84"/>
        <end position="102"/>
    </location>
</feature>
<feature type="transmembrane region" description="Helical" evidence="10">
    <location>
        <begin position="122"/>
        <end position="141"/>
    </location>
</feature>
<dbReference type="EMBL" id="JBHSUC010000003">
    <property type="protein sequence ID" value="MFC6361187.1"/>
    <property type="molecule type" value="Genomic_DNA"/>
</dbReference>
<evidence type="ECO:0000256" key="10">
    <source>
        <dbReference type="HAMAP-Rule" id="MF_01207"/>
    </source>
</evidence>
<proteinExistence type="inferred from homology"/>
<evidence type="ECO:0000256" key="9">
    <source>
        <dbReference type="ARBA" id="ARBA00023136"/>
    </source>
</evidence>
<dbReference type="PANTHER" id="PTHR36964:SF1">
    <property type="entry name" value="PROTEIN-METHIONINE-SULFOXIDE REDUCTASE HEME-BINDING SUBUNIT MSRQ"/>
    <property type="match status" value="1"/>
</dbReference>
<feature type="transmembrane region" description="Helical" evidence="10">
    <location>
        <begin position="177"/>
        <end position="193"/>
    </location>
</feature>
<comment type="cofactor">
    <cofactor evidence="10">
        <name>FMN</name>
        <dbReference type="ChEBI" id="CHEBI:58210"/>
    </cofactor>
    <text evidence="10">Binds 1 FMN per subunit.</text>
</comment>
<evidence type="ECO:0000256" key="5">
    <source>
        <dbReference type="ARBA" id="ARBA00022692"/>
    </source>
</evidence>
<comment type="similarity">
    <text evidence="10">Belongs to the MsrQ family.</text>
</comment>
<reference evidence="13" key="1">
    <citation type="journal article" date="2019" name="Int. J. Syst. Evol. Microbiol.">
        <title>The Global Catalogue of Microorganisms (GCM) 10K type strain sequencing project: providing services to taxonomists for standard genome sequencing and annotation.</title>
        <authorList>
            <consortium name="The Broad Institute Genomics Platform"/>
            <consortium name="The Broad Institute Genome Sequencing Center for Infectious Disease"/>
            <person name="Wu L."/>
            <person name="Ma J."/>
        </authorList>
    </citation>
    <scope>NUCLEOTIDE SEQUENCE [LARGE SCALE GENOMIC DNA]</scope>
    <source>
        <strain evidence="13">CGMCC 4.1530</strain>
    </source>
</reference>
<keyword evidence="10" id="KW-0285">Flavoprotein</keyword>
<dbReference type="PANTHER" id="PTHR36964">
    <property type="entry name" value="PROTEIN-METHIONINE-SULFOXIDE REDUCTASE HEME-BINDING SUBUNIT MSRQ"/>
    <property type="match status" value="1"/>
</dbReference>
<comment type="cofactor">
    <cofactor evidence="10">
        <name>heme b</name>
        <dbReference type="ChEBI" id="CHEBI:60344"/>
    </cofactor>
    <text evidence="10">Binds 1 heme b (iron(II)-protoporphyrin IX) group per subunit.</text>
</comment>
<comment type="function">
    <text evidence="10">Part of the MsrPQ system that repairs oxidized periplasmic proteins containing methionine sulfoxide residues (Met-O), using respiratory chain electrons. Thus protects these proteins from oxidative-stress damage caused by reactive species of oxygen and chlorine generated by the host defense mechanisms. MsrPQ is essential for the maintenance of envelope integrity under bleach stress, rescuing a wide series of structurally unrelated periplasmic proteins from methionine oxidation. MsrQ provides electrons for reduction to the reductase catalytic subunit MsrP, using the quinone pool of the respiratory chain.</text>
</comment>
<evidence type="ECO:0000259" key="11">
    <source>
        <dbReference type="Pfam" id="PF01794"/>
    </source>
</evidence>
<keyword evidence="13" id="KW-1185">Reference proteome</keyword>
<comment type="subunit">
    <text evidence="10">Heterodimer of a catalytic subunit (MsrP) and a heme-binding subunit (MsrQ).</text>
</comment>
<keyword evidence="9 10" id="KW-0472">Membrane</keyword>
<comment type="subcellular location">
    <subcellularLocation>
        <location evidence="10">Cell membrane</location>
        <topology evidence="10">Multi-pass membrane protein</topology>
    </subcellularLocation>
    <subcellularLocation>
        <location evidence="1">Membrane</location>
        <topology evidence="1">Multi-pass membrane protein</topology>
    </subcellularLocation>
</comment>
<keyword evidence="10" id="KW-1003">Cell membrane</keyword>
<dbReference type="InterPro" id="IPR022837">
    <property type="entry name" value="MsrQ-like"/>
</dbReference>
<sequence>MANRERKASVKLLIVKGLLHLLAFSPFIYLLLAVRAGAFSADPAKDIQQFTGLTGLKLLTVTLLISPLSRWFHQPLLLRCRRLIGLWCFAWATLHLLSYYFLELGSGNLALLAQEIIRRPYLTLGMLSWVVLLLLAATSFYRIQRRMGKRWQQLHNCIYLPAILVPLHYLWSVKAWPLQPFIWLTLALLLCVLRSRKLLRKTHL</sequence>
<dbReference type="HAMAP" id="MF_01207">
    <property type="entry name" value="MsrQ"/>
    <property type="match status" value="1"/>
</dbReference>
<evidence type="ECO:0000313" key="13">
    <source>
        <dbReference type="Proteomes" id="UP001596215"/>
    </source>
</evidence>
<gene>
    <name evidence="10 12" type="primary">msrQ</name>
    <name evidence="12" type="ORF">ACFP73_03610</name>
</gene>
<dbReference type="RefSeq" id="WP_212710934.1">
    <property type="nucleotide sequence ID" value="NZ_BAAAFW010000012.1"/>
</dbReference>
<evidence type="ECO:0000313" key="12">
    <source>
        <dbReference type="EMBL" id="MFC6361187.1"/>
    </source>
</evidence>
<evidence type="ECO:0000256" key="1">
    <source>
        <dbReference type="ARBA" id="ARBA00004141"/>
    </source>
</evidence>
<evidence type="ECO:0000256" key="8">
    <source>
        <dbReference type="ARBA" id="ARBA00023004"/>
    </source>
</evidence>
<accession>A0ABW1VN28</accession>
<evidence type="ECO:0000256" key="3">
    <source>
        <dbReference type="ARBA" id="ARBA00022617"/>
    </source>
</evidence>
<evidence type="ECO:0000256" key="4">
    <source>
        <dbReference type="ARBA" id="ARBA00022643"/>
    </source>
</evidence>
<feature type="transmembrane region" description="Helical" evidence="10">
    <location>
        <begin position="52"/>
        <end position="72"/>
    </location>
</feature>
<keyword evidence="8 10" id="KW-0408">Iron</keyword>
<keyword evidence="10" id="KW-0479">Metal-binding</keyword>
<keyword evidence="6 10" id="KW-0249">Electron transport</keyword>
<dbReference type="InterPro" id="IPR013130">
    <property type="entry name" value="Fe3_Rdtase_TM_dom"/>
</dbReference>
<dbReference type="Pfam" id="PF01794">
    <property type="entry name" value="Ferric_reduct"/>
    <property type="match status" value="1"/>
</dbReference>
<keyword evidence="5 10" id="KW-0812">Transmembrane</keyword>
<feature type="transmembrane region" description="Helical" evidence="10">
    <location>
        <begin position="12"/>
        <end position="32"/>
    </location>
</feature>
<keyword evidence="3 10" id="KW-0349">Heme</keyword>
<feature type="transmembrane region" description="Helical" evidence="10">
    <location>
        <begin position="153"/>
        <end position="171"/>
    </location>
</feature>
<organism evidence="12 13">
    <name type="scientific">Tatumella punctata</name>
    <dbReference type="NCBI Taxonomy" id="399969"/>
    <lineage>
        <taxon>Bacteria</taxon>
        <taxon>Pseudomonadati</taxon>
        <taxon>Pseudomonadota</taxon>
        <taxon>Gammaproteobacteria</taxon>
        <taxon>Enterobacterales</taxon>
        <taxon>Erwiniaceae</taxon>
        <taxon>Tatumella</taxon>
    </lineage>
</organism>
<name>A0ABW1VN28_9GAMM</name>
<evidence type="ECO:0000256" key="2">
    <source>
        <dbReference type="ARBA" id="ARBA00022448"/>
    </source>
</evidence>
<keyword evidence="2 10" id="KW-0813">Transport</keyword>
<comment type="caution">
    <text evidence="12">The sequence shown here is derived from an EMBL/GenBank/DDBJ whole genome shotgun (WGS) entry which is preliminary data.</text>
</comment>
<keyword evidence="7 10" id="KW-1133">Transmembrane helix</keyword>
<keyword evidence="4 10" id="KW-0288">FMN</keyword>
<dbReference type="Proteomes" id="UP001596215">
    <property type="component" value="Unassembled WGS sequence"/>
</dbReference>
<feature type="domain" description="Ferric oxidoreductase" evidence="11">
    <location>
        <begin position="51"/>
        <end position="164"/>
    </location>
</feature>
<evidence type="ECO:0000256" key="6">
    <source>
        <dbReference type="ARBA" id="ARBA00022982"/>
    </source>
</evidence>